<sequence>MPAFKKTLANLALQALLVFAATDDSYSTDSADEMGPAAFMWPKDRVWSAAMDNTAPCGSVASPGNRSDFPMSSGKVALVDQYEGYSLQLSVSYLSNPTKNTDFSVILSSDELSEIDRGHTCVSVPDAASSVKAGQKATLQIKYTSDWEDNKNETYYACADIQYVALSDFSVSVPCFNATKTSSSSGSSSTSTSSGSKSTSSEASDGSSGGKPGSSLSKGAIAGIVVGSVCGVAVLVTLGTFVYRRRAHNQRVLQAMRDAWAKPVDATSV</sequence>
<evidence type="ECO:0000256" key="9">
    <source>
        <dbReference type="SAM" id="Phobius"/>
    </source>
</evidence>
<dbReference type="AlphaFoldDB" id="A0A9P8VYU6"/>
<gene>
    <name evidence="12" type="ORF">B0T10DRAFT_565592</name>
</gene>
<dbReference type="InterPro" id="IPR046530">
    <property type="entry name" value="BIM1-like_dom"/>
</dbReference>
<dbReference type="CDD" id="cd12087">
    <property type="entry name" value="TM_EGFR-like"/>
    <property type="match status" value="1"/>
</dbReference>
<evidence type="ECO:0000256" key="8">
    <source>
        <dbReference type="SAM" id="MobiDB-lite"/>
    </source>
</evidence>
<dbReference type="CDD" id="cd21176">
    <property type="entry name" value="LPMO_auxiliary-like"/>
    <property type="match status" value="1"/>
</dbReference>
<keyword evidence="2" id="KW-1003">Cell membrane</keyword>
<dbReference type="PANTHER" id="PTHR34992:SF5">
    <property type="entry name" value="ANCHORED PROTEIN, PUTATIVE (AFU_ORTHOLOGUE AFUA_6G02800)-RELATED"/>
    <property type="match status" value="1"/>
</dbReference>
<keyword evidence="6" id="KW-0325">Glycoprotein</keyword>
<keyword evidence="3" id="KW-0336">GPI-anchor</keyword>
<keyword evidence="9" id="KW-0812">Transmembrane</keyword>
<evidence type="ECO:0000313" key="12">
    <source>
        <dbReference type="EMBL" id="KAH6880369.1"/>
    </source>
</evidence>
<evidence type="ECO:0000256" key="4">
    <source>
        <dbReference type="ARBA" id="ARBA00022729"/>
    </source>
</evidence>
<accession>A0A9P8VYU6</accession>
<dbReference type="GO" id="GO:0098552">
    <property type="term" value="C:side of membrane"/>
    <property type="evidence" value="ECO:0007669"/>
    <property type="project" value="UniProtKB-KW"/>
</dbReference>
<feature type="region of interest" description="Disordered" evidence="8">
    <location>
        <begin position="179"/>
        <end position="213"/>
    </location>
</feature>
<comment type="subcellular location">
    <subcellularLocation>
        <location evidence="1">Cell membrane</location>
        <topology evidence="1">Lipid-anchor</topology>
        <topology evidence="1">GPI-anchor</topology>
    </subcellularLocation>
</comment>
<keyword evidence="5 9" id="KW-0472">Membrane</keyword>
<keyword evidence="7" id="KW-0449">Lipoprotein</keyword>
<keyword evidence="9" id="KW-1133">Transmembrane helix</keyword>
<dbReference type="EMBL" id="JAGPYM010000026">
    <property type="protein sequence ID" value="KAH6880369.1"/>
    <property type="molecule type" value="Genomic_DNA"/>
</dbReference>
<protein>
    <recommendedName>
        <fullName evidence="11">Copper acquisition factor BIM1-like domain-containing protein</fullName>
    </recommendedName>
</protein>
<organism evidence="12 13">
    <name type="scientific">Thelonectria olida</name>
    <dbReference type="NCBI Taxonomy" id="1576542"/>
    <lineage>
        <taxon>Eukaryota</taxon>
        <taxon>Fungi</taxon>
        <taxon>Dikarya</taxon>
        <taxon>Ascomycota</taxon>
        <taxon>Pezizomycotina</taxon>
        <taxon>Sordariomycetes</taxon>
        <taxon>Hypocreomycetidae</taxon>
        <taxon>Hypocreales</taxon>
        <taxon>Nectriaceae</taxon>
        <taxon>Thelonectria</taxon>
    </lineage>
</organism>
<reference evidence="12 13" key="1">
    <citation type="journal article" date="2021" name="Nat. Commun.">
        <title>Genetic determinants of endophytism in the Arabidopsis root mycobiome.</title>
        <authorList>
            <person name="Mesny F."/>
            <person name="Miyauchi S."/>
            <person name="Thiergart T."/>
            <person name="Pickel B."/>
            <person name="Atanasova L."/>
            <person name="Karlsson M."/>
            <person name="Huettel B."/>
            <person name="Barry K.W."/>
            <person name="Haridas S."/>
            <person name="Chen C."/>
            <person name="Bauer D."/>
            <person name="Andreopoulos W."/>
            <person name="Pangilinan J."/>
            <person name="LaButti K."/>
            <person name="Riley R."/>
            <person name="Lipzen A."/>
            <person name="Clum A."/>
            <person name="Drula E."/>
            <person name="Henrissat B."/>
            <person name="Kohler A."/>
            <person name="Grigoriev I.V."/>
            <person name="Martin F.M."/>
            <person name="Hacquard S."/>
        </authorList>
    </citation>
    <scope>NUCLEOTIDE SEQUENCE [LARGE SCALE GENOMIC DNA]</scope>
    <source>
        <strain evidence="12 13">MPI-CAGE-CH-0241</strain>
    </source>
</reference>
<proteinExistence type="predicted"/>
<evidence type="ECO:0000313" key="13">
    <source>
        <dbReference type="Proteomes" id="UP000777438"/>
    </source>
</evidence>
<feature type="compositionally biased region" description="Low complexity" evidence="8">
    <location>
        <begin position="179"/>
        <end position="206"/>
    </location>
</feature>
<dbReference type="PANTHER" id="PTHR34992">
    <property type="entry name" value="HYPHAL ANASTAMOSIS-7 PROTEIN"/>
    <property type="match status" value="1"/>
</dbReference>
<dbReference type="Pfam" id="PF20238">
    <property type="entry name" value="BIM1-like_dom"/>
    <property type="match status" value="1"/>
</dbReference>
<feature type="signal peptide" evidence="10">
    <location>
        <begin position="1"/>
        <end position="27"/>
    </location>
</feature>
<dbReference type="GO" id="GO:0005886">
    <property type="term" value="C:plasma membrane"/>
    <property type="evidence" value="ECO:0007669"/>
    <property type="project" value="UniProtKB-SubCell"/>
</dbReference>
<keyword evidence="4 10" id="KW-0732">Signal</keyword>
<feature type="domain" description="Copper acquisition factor BIM1-like" evidence="11">
    <location>
        <begin position="34"/>
        <end position="179"/>
    </location>
</feature>
<dbReference type="InterPro" id="IPR046936">
    <property type="entry name" value="BIM1-like"/>
</dbReference>
<evidence type="ECO:0000256" key="10">
    <source>
        <dbReference type="SAM" id="SignalP"/>
    </source>
</evidence>
<evidence type="ECO:0000256" key="6">
    <source>
        <dbReference type="ARBA" id="ARBA00023180"/>
    </source>
</evidence>
<evidence type="ECO:0000256" key="1">
    <source>
        <dbReference type="ARBA" id="ARBA00004609"/>
    </source>
</evidence>
<feature type="transmembrane region" description="Helical" evidence="9">
    <location>
        <begin position="220"/>
        <end position="243"/>
    </location>
</feature>
<evidence type="ECO:0000256" key="2">
    <source>
        <dbReference type="ARBA" id="ARBA00022475"/>
    </source>
</evidence>
<feature type="chain" id="PRO_5040151933" description="Copper acquisition factor BIM1-like domain-containing protein" evidence="10">
    <location>
        <begin position="28"/>
        <end position="269"/>
    </location>
</feature>
<evidence type="ECO:0000259" key="11">
    <source>
        <dbReference type="Pfam" id="PF20238"/>
    </source>
</evidence>
<name>A0A9P8VYU6_9HYPO</name>
<keyword evidence="13" id="KW-1185">Reference proteome</keyword>
<evidence type="ECO:0000256" key="7">
    <source>
        <dbReference type="ARBA" id="ARBA00023288"/>
    </source>
</evidence>
<comment type="caution">
    <text evidence="12">The sequence shown here is derived from an EMBL/GenBank/DDBJ whole genome shotgun (WGS) entry which is preliminary data.</text>
</comment>
<evidence type="ECO:0000256" key="5">
    <source>
        <dbReference type="ARBA" id="ARBA00023136"/>
    </source>
</evidence>
<dbReference type="Proteomes" id="UP000777438">
    <property type="component" value="Unassembled WGS sequence"/>
</dbReference>
<evidence type="ECO:0000256" key="3">
    <source>
        <dbReference type="ARBA" id="ARBA00022622"/>
    </source>
</evidence>
<dbReference type="OrthoDB" id="2587363at2759"/>